<proteinExistence type="predicted"/>
<feature type="region of interest" description="Disordered" evidence="1">
    <location>
        <begin position="211"/>
        <end position="239"/>
    </location>
</feature>
<dbReference type="AlphaFoldDB" id="A0A2K0UT06"/>
<evidence type="ECO:0000313" key="3">
    <source>
        <dbReference type="Proteomes" id="UP000236664"/>
    </source>
</evidence>
<dbReference type="OrthoDB" id="5038285at2759"/>
<name>A0A2K0UT06_GIBNY</name>
<accession>A0A2K0UT06</accession>
<organism evidence="2 3">
    <name type="scientific">Gibberella nygamai</name>
    <name type="common">Bean root rot disease fungus</name>
    <name type="synonym">Fusarium nygamai</name>
    <dbReference type="NCBI Taxonomy" id="42673"/>
    <lineage>
        <taxon>Eukaryota</taxon>
        <taxon>Fungi</taxon>
        <taxon>Dikarya</taxon>
        <taxon>Ascomycota</taxon>
        <taxon>Pezizomycotina</taxon>
        <taxon>Sordariomycetes</taxon>
        <taxon>Hypocreomycetidae</taxon>
        <taxon>Hypocreales</taxon>
        <taxon>Nectriaceae</taxon>
        <taxon>Fusarium</taxon>
        <taxon>Fusarium fujikuroi species complex</taxon>
    </lineage>
</organism>
<feature type="compositionally biased region" description="Acidic residues" evidence="1">
    <location>
        <begin position="211"/>
        <end position="221"/>
    </location>
</feature>
<evidence type="ECO:0000313" key="2">
    <source>
        <dbReference type="EMBL" id="PNP60893.1"/>
    </source>
</evidence>
<reference evidence="2 3" key="1">
    <citation type="submission" date="2017-06" db="EMBL/GenBank/DDBJ databases">
        <title>Genome of Fusarium nygamai isolate CS10214.</title>
        <authorList>
            <person name="Gardiner D.M."/>
            <person name="Obanor F."/>
            <person name="Kazan K."/>
        </authorList>
    </citation>
    <scope>NUCLEOTIDE SEQUENCE [LARGE SCALE GENOMIC DNA]</scope>
    <source>
        <strain evidence="2 3">CS10214</strain>
    </source>
</reference>
<keyword evidence="3" id="KW-1185">Reference proteome</keyword>
<protein>
    <submittedName>
        <fullName evidence="2">Uncharacterized protein</fullName>
    </submittedName>
</protein>
<feature type="compositionally biased region" description="Basic residues" evidence="1">
    <location>
        <begin position="228"/>
        <end position="239"/>
    </location>
</feature>
<dbReference type="EMBL" id="MTQA01000334">
    <property type="protein sequence ID" value="PNP60893.1"/>
    <property type="molecule type" value="Genomic_DNA"/>
</dbReference>
<gene>
    <name evidence="2" type="ORF">FNYG_14380</name>
</gene>
<dbReference type="Proteomes" id="UP000236664">
    <property type="component" value="Unassembled WGS sequence"/>
</dbReference>
<comment type="caution">
    <text evidence="2">The sequence shown here is derived from an EMBL/GenBank/DDBJ whole genome shotgun (WGS) entry which is preliminary data.</text>
</comment>
<evidence type="ECO:0000256" key="1">
    <source>
        <dbReference type="SAM" id="MobiDB-lite"/>
    </source>
</evidence>
<sequence>MSHFDKTPEGSLFASFKTFSVMDKKDRIRRQLRSCAEQMQQLLDQLNPNHKISRSLKTTIARIRHFNEFDQPNVLSLWQDLLHEPRALPFRAEEFSPQEQSKSLLDRRAERNHGIPILLVDTGNNREEGLPEVQKKVEAHDIMDDFHDAPLKLKTMRKRYSDDDDDELIQLNNARDESLPGVEIKFEGHNIIDKMPVKKWKIIRKRRNFDYDGDDEDDELNQPDTKRAKSSKKHICISL</sequence>